<dbReference type="CDD" id="cd01285">
    <property type="entry name" value="nucleoside_deaminase"/>
    <property type="match status" value="1"/>
</dbReference>
<protein>
    <submittedName>
        <fullName evidence="4">tRNA-specific adenosine deaminase</fullName>
    </submittedName>
</protein>
<dbReference type="GO" id="GO:0008270">
    <property type="term" value="F:zinc ion binding"/>
    <property type="evidence" value="ECO:0007669"/>
    <property type="project" value="InterPro"/>
</dbReference>
<evidence type="ECO:0000313" key="4">
    <source>
        <dbReference type="EMBL" id="ANY65933.1"/>
    </source>
</evidence>
<dbReference type="InterPro" id="IPR002125">
    <property type="entry name" value="CMP_dCMP_dom"/>
</dbReference>
<name>A0A1B2DE08_9BACL</name>
<dbReference type="PANTHER" id="PTHR11079">
    <property type="entry name" value="CYTOSINE DEAMINASE FAMILY MEMBER"/>
    <property type="match status" value="1"/>
</dbReference>
<evidence type="ECO:0000256" key="2">
    <source>
        <dbReference type="ARBA" id="ARBA00022833"/>
    </source>
</evidence>
<keyword evidence="1" id="KW-0479">Metal-binding</keyword>
<feature type="domain" description="CMP/dCMP-type deaminase" evidence="3">
    <location>
        <begin position="4"/>
        <end position="129"/>
    </location>
</feature>
<dbReference type="GO" id="GO:0002100">
    <property type="term" value="P:tRNA wobble adenosine to inosine editing"/>
    <property type="evidence" value="ECO:0007669"/>
    <property type="project" value="TreeGrafter"/>
</dbReference>
<dbReference type="PANTHER" id="PTHR11079:SF202">
    <property type="entry name" value="TRNA-SPECIFIC ADENOSINE DEAMINASE"/>
    <property type="match status" value="1"/>
</dbReference>
<dbReference type="AlphaFoldDB" id="A0A1B2DE08"/>
<keyword evidence="2" id="KW-0862">Zinc</keyword>
<dbReference type="InterPro" id="IPR016192">
    <property type="entry name" value="APOBEC/CMP_deaminase_Zn-bd"/>
</dbReference>
<sequence length="176" mass="19793">MGMDEHYKHLLLAFEEAELARQEGTFPIGAVIVDRRGSVISRGRNRVFSGCDTTAHAEVDAIRRAGNHMLQLENKRFIADNGLTLYTTCEPCPMCTGTIVLSMIKKVVWAANDADIGAFKIFKDGLTALPIFNQLLNDIEVVAAPYRDLEIRQRKLLAEWNISRGYVDTHWDNELA</sequence>
<dbReference type="Pfam" id="PF00383">
    <property type="entry name" value="dCMP_cyt_deam_1"/>
    <property type="match status" value="1"/>
</dbReference>
<evidence type="ECO:0000259" key="3">
    <source>
        <dbReference type="PROSITE" id="PS51747"/>
    </source>
</evidence>
<dbReference type="PROSITE" id="PS51747">
    <property type="entry name" value="CYT_DCMP_DEAMINASES_2"/>
    <property type="match status" value="1"/>
</dbReference>
<dbReference type="EMBL" id="CP016808">
    <property type="protein sequence ID" value="ANY65933.1"/>
    <property type="molecule type" value="Genomic_DNA"/>
</dbReference>
<dbReference type="GO" id="GO:0052717">
    <property type="term" value="F:tRNA-specific adenosine-34 deaminase activity"/>
    <property type="evidence" value="ECO:0007669"/>
    <property type="project" value="TreeGrafter"/>
</dbReference>
<proteinExistence type="predicted"/>
<reference evidence="4" key="1">
    <citation type="submission" date="2016-08" db="EMBL/GenBank/DDBJ databases">
        <title>Complete Genome Seqeunce of Paenibacillus sp. BIHB 4019 from tea rhizoplane.</title>
        <authorList>
            <person name="Thakur R."/>
            <person name="Swarnkar M.K."/>
            <person name="Gulati A."/>
        </authorList>
    </citation>
    <scope>NUCLEOTIDE SEQUENCE [LARGE SCALE GENOMIC DNA]</scope>
    <source>
        <strain evidence="4">BIHB4019</strain>
    </source>
</reference>
<dbReference type="Gene3D" id="3.40.140.10">
    <property type="entry name" value="Cytidine Deaminase, domain 2"/>
    <property type="match status" value="1"/>
</dbReference>
<dbReference type="InterPro" id="IPR016193">
    <property type="entry name" value="Cytidine_deaminase-like"/>
</dbReference>
<evidence type="ECO:0000256" key="1">
    <source>
        <dbReference type="ARBA" id="ARBA00022723"/>
    </source>
</evidence>
<gene>
    <name evidence="4" type="ORF">BBD42_05235</name>
</gene>
<accession>A0A1B2DE08</accession>
<dbReference type="SUPFAM" id="SSF53927">
    <property type="entry name" value="Cytidine deaminase-like"/>
    <property type="match status" value="1"/>
</dbReference>
<organism evidence="4">
    <name type="scientific">Paenibacillus sp. BIHB 4019</name>
    <dbReference type="NCBI Taxonomy" id="1870819"/>
    <lineage>
        <taxon>Bacteria</taxon>
        <taxon>Bacillati</taxon>
        <taxon>Bacillota</taxon>
        <taxon>Bacilli</taxon>
        <taxon>Bacillales</taxon>
        <taxon>Paenibacillaceae</taxon>
        <taxon>Paenibacillus</taxon>
    </lineage>
</organism>
<dbReference type="PROSITE" id="PS00903">
    <property type="entry name" value="CYT_DCMP_DEAMINASES_1"/>
    <property type="match status" value="1"/>
</dbReference>